<feature type="transmembrane region" description="Helical" evidence="1">
    <location>
        <begin position="128"/>
        <end position="148"/>
    </location>
</feature>
<name>A0ABN2MHS0_9MICO</name>
<dbReference type="EMBL" id="BAAANK010000002">
    <property type="protein sequence ID" value="GAA1827781.1"/>
    <property type="molecule type" value="Genomic_DNA"/>
</dbReference>
<sequence length="353" mass="36922">MRSPAANVSSLESAALLVGGVFFVVGGLIGLIVFWGADLPISGMGSVGEFAALGGGVAALVAFLLGRYLAERTPNPELRREIGQGLSVPGARLHWFDLAALSIAHGVIALLGWTAISAVLELSFRDAVVFAVPAAVLGGVAVALSAYISFLSSARMTPMLLSLVLAVFLVVGAFASMLSASDPHWWKENLSALGMTNDISARAFNLTLIIAGAIVTIVARYATATLPASTPPDRRGRSIVRVGLILIGIFLACVGIFPVDEFFLVHNTVATGMTICFAVIVIGLPWFIRTVPRVFVVLGYVYVVAIVVVAVFFATGYYNLTAVELVAAVLIFSWIIVFLRTAGASGAPEAPTA</sequence>
<organism evidence="2 3">
    <name type="scientific">Agromyces salentinus</name>
    <dbReference type="NCBI Taxonomy" id="269421"/>
    <lineage>
        <taxon>Bacteria</taxon>
        <taxon>Bacillati</taxon>
        <taxon>Actinomycetota</taxon>
        <taxon>Actinomycetes</taxon>
        <taxon>Micrococcales</taxon>
        <taxon>Microbacteriaceae</taxon>
        <taxon>Agromyces</taxon>
    </lineage>
</organism>
<feature type="transmembrane region" description="Helical" evidence="1">
    <location>
        <begin position="294"/>
        <end position="314"/>
    </location>
</feature>
<reference evidence="3" key="1">
    <citation type="journal article" date="2019" name="Int. J. Syst. Evol. Microbiol.">
        <title>The Global Catalogue of Microorganisms (GCM) 10K type strain sequencing project: providing services to taxonomists for standard genome sequencing and annotation.</title>
        <authorList>
            <consortium name="The Broad Institute Genomics Platform"/>
            <consortium name="The Broad Institute Genome Sequencing Center for Infectious Disease"/>
            <person name="Wu L."/>
            <person name="Ma J."/>
        </authorList>
    </citation>
    <scope>NUCLEOTIDE SEQUENCE [LARGE SCALE GENOMIC DNA]</scope>
    <source>
        <strain evidence="3">JCM 14323</strain>
    </source>
</reference>
<gene>
    <name evidence="2" type="ORF">GCM10009750_09110</name>
</gene>
<feature type="transmembrane region" description="Helical" evidence="1">
    <location>
        <begin position="12"/>
        <end position="35"/>
    </location>
</feature>
<feature type="transmembrane region" description="Helical" evidence="1">
    <location>
        <begin position="239"/>
        <end position="257"/>
    </location>
</feature>
<keyword evidence="1" id="KW-1133">Transmembrane helix</keyword>
<feature type="transmembrane region" description="Helical" evidence="1">
    <location>
        <begin position="160"/>
        <end position="179"/>
    </location>
</feature>
<feature type="transmembrane region" description="Helical" evidence="1">
    <location>
        <begin position="320"/>
        <end position="339"/>
    </location>
</feature>
<protein>
    <recommendedName>
        <fullName evidence="4">DUF998 domain-containing protein</fullName>
    </recommendedName>
</protein>
<evidence type="ECO:0000313" key="2">
    <source>
        <dbReference type="EMBL" id="GAA1827781.1"/>
    </source>
</evidence>
<dbReference type="InterPro" id="IPR009339">
    <property type="entry name" value="DUF998"/>
</dbReference>
<feature type="transmembrane region" description="Helical" evidence="1">
    <location>
        <begin position="95"/>
        <end position="116"/>
    </location>
</feature>
<evidence type="ECO:0000256" key="1">
    <source>
        <dbReference type="SAM" id="Phobius"/>
    </source>
</evidence>
<keyword evidence="1" id="KW-0812">Transmembrane</keyword>
<keyword evidence="1" id="KW-0472">Membrane</keyword>
<comment type="caution">
    <text evidence="2">The sequence shown here is derived from an EMBL/GenBank/DDBJ whole genome shotgun (WGS) entry which is preliminary data.</text>
</comment>
<accession>A0ABN2MHS0</accession>
<dbReference type="Pfam" id="PF06197">
    <property type="entry name" value="DUF998"/>
    <property type="match status" value="1"/>
</dbReference>
<keyword evidence="3" id="KW-1185">Reference proteome</keyword>
<proteinExistence type="predicted"/>
<dbReference type="Proteomes" id="UP001501746">
    <property type="component" value="Unassembled WGS sequence"/>
</dbReference>
<feature type="transmembrane region" description="Helical" evidence="1">
    <location>
        <begin position="50"/>
        <end position="70"/>
    </location>
</feature>
<feature type="transmembrane region" description="Helical" evidence="1">
    <location>
        <begin position="199"/>
        <end position="219"/>
    </location>
</feature>
<evidence type="ECO:0008006" key="4">
    <source>
        <dbReference type="Google" id="ProtNLM"/>
    </source>
</evidence>
<evidence type="ECO:0000313" key="3">
    <source>
        <dbReference type="Proteomes" id="UP001501746"/>
    </source>
</evidence>
<feature type="transmembrane region" description="Helical" evidence="1">
    <location>
        <begin position="263"/>
        <end position="287"/>
    </location>
</feature>